<feature type="compositionally biased region" description="Low complexity" evidence="10">
    <location>
        <begin position="174"/>
        <end position="189"/>
    </location>
</feature>
<keyword evidence="3" id="KW-0813">Transport</keyword>
<feature type="transmembrane region" description="Helical" evidence="11">
    <location>
        <begin position="37"/>
        <end position="56"/>
    </location>
</feature>
<feature type="region of interest" description="Disordered" evidence="10">
    <location>
        <begin position="174"/>
        <end position="209"/>
    </location>
</feature>
<evidence type="ECO:0000256" key="9">
    <source>
        <dbReference type="ARBA" id="ARBA00023136"/>
    </source>
</evidence>
<proteinExistence type="inferred from homology"/>
<keyword evidence="5" id="KW-0997">Cell inner membrane</keyword>
<name>A0A953N9L6_9BURK</name>
<dbReference type="NCBIfam" id="TIGR01352">
    <property type="entry name" value="tonB_Cterm"/>
    <property type="match status" value="1"/>
</dbReference>
<evidence type="ECO:0000256" key="2">
    <source>
        <dbReference type="ARBA" id="ARBA00006555"/>
    </source>
</evidence>
<dbReference type="SUPFAM" id="SSF74653">
    <property type="entry name" value="TolA/TonB C-terminal domain"/>
    <property type="match status" value="1"/>
</dbReference>
<evidence type="ECO:0000313" key="14">
    <source>
        <dbReference type="Proteomes" id="UP000739565"/>
    </source>
</evidence>
<dbReference type="GO" id="GO:0031992">
    <property type="term" value="F:energy transducer activity"/>
    <property type="evidence" value="ECO:0007669"/>
    <property type="project" value="TreeGrafter"/>
</dbReference>
<organism evidence="13 14">
    <name type="scientific">Zwartia hollandica</name>
    <dbReference type="NCBI Taxonomy" id="324606"/>
    <lineage>
        <taxon>Bacteria</taxon>
        <taxon>Pseudomonadati</taxon>
        <taxon>Pseudomonadota</taxon>
        <taxon>Betaproteobacteria</taxon>
        <taxon>Burkholderiales</taxon>
        <taxon>Alcaligenaceae</taxon>
        <taxon>Zwartia</taxon>
    </lineage>
</organism>
<keyword evidence="6 11" id="KW-0812">Transmembrane</keyword>
<evidence type="ECO:0000256" key="3">
    <source>
        <dbReference type="ARBA" id="ARBA00022448"/>
    </source>
</evidence>
<dbReference type="Gene3D" id="3.30.1150.10">
    <property type="match status" value="1"/>
</dbReference>
<feature type="region of interest" description="Disordered" evidence="10">
    <location>
        <begin position="145"/>
        <end position="164"/>
    </location>
</feature>
<sequence>MSDKTSQSGTRSTLLDQEASGIYAPVRLTQPIPRQRYGWHAAIIVLAHLALLAVFLMRLDFLSGGTVPSKSETLDIIVVDLSSESDTTPPAAPVAESSVTSPPPPTSLEPPTEAQPTREPATIPVEPATQPVVEAPLVTKEVPLTAPAESPVRPEPPTPAPKPVATAVNKNIAAPSSSATTSAPQQPAAGVNRDSDLQATPPRLDPAYLHNPAPNYPALSKRNRESGTVLLLVNVDPEGNALAVTLHKSSGYERLDQAAIQAVTRWRFVPGMRGQTAISATVIVPISFKQP</sequence>
<feature type="domain" description="TonB C-terminal" evidence="12">
    <location>
        <begin position="201"/>
        <end position="291"/>
    </location>
</feature>
<dbReference type="InterPro" id="IPR051045">
    <property type="entry name" value="TonB-dependent_transducer"/>
</dbReference>
<feature type="compositionally biased region" description="Low complexity" evidence="10">
    <location>
        <begin position="87"/>
        <end position="100"/>
    </location>
</feature>
<evidence type="ECO:0000256" key="5">
    <source>
        <dbReference type="ARBA" id="ARBA00022519"/>
    </source>
</evidence>
<keyword evidence="8 11" id="KW-1133">Transmembrane helix</keyword>
<evidence type="ECO:0000256" key="8">
    <source>
        <dbReference type="ARBA" id="ARBA00022989"/>
    </source>
</evidence>
<dbReference type="PANTHER" id="PTHR33446">
    <property type="entry name" value="PROTEIN TONB-RELATED"/>
    <property type="match status" value="1"/>
</dbReference>
<keyword evidence="14" id="KW-1185">Reference proteome</keyword>
<dbReference type="PROSITE" id="PS52015">
    <property type="entry name" value="TONB_CTD"/>
    <property type="match status" value="1"/>
</dbReference>
<dbReference type="Proteomes" id="UP000739565">
    <property type="component" value="Unassembled WGS sequence"/>
</dbReference>
<dbReference type="InterPro" id="IPR006260">
    <property type="entry name" value="TonB/TolA_C"/>
</dbReference>
<gene>
    <name evidence="13" type="ORF">KZZ10_08865</name>
</gene>
<dbReference type="AlphaFoldDB" id="A0A953N9L6"/>
<evidence type="ECO:0000313" key="13">
    <source>
        <dbReference type="EMBL" id="MBZ1350754.1"/>
    </source>
</evidence>
<comment type="caution">
    <text evidence="13">The sequence shown here is derived from an EMBL/GenBank/DDBJ whole genome shotgun (WGS) entry which is preliminary data.</text>
</comment>
<dbReference type="Pfam" id="PF03544">
    <property type="entry name" value="TonB_C"/>
    <property type="match status" value="1"/>
</dbReference>
<feature type="region of interest" description="Disordered" evidence="10">
    <location>
        <begin position="84"/>
        <end position="132"/>
    </location>
</feature>
<evidence type="ECO:0000256" key="10">
    <source>
        <dbReference type="SAM" id="MobiDB-lite"/>
    </source>
</evidence>
<evidence type="ECO:0000259" key="12">
    <source>
        <dbReference type="PROSITE" id="PS52015"/>
    </source>
</evidence>
<feature type="compositionally biased region" description="Pro residues" evidence="10">
    <location>
        <begin position="153"/>
        <end position="162"/>
    </location>
</feature>
<evidence type="ECO:0000256" key="11">
    <source>
        <dbReference type="SAM" id="Phobius"/>
    </source>
</evidence>
<dbReference type="EMBL" id="JAHXRI010000007">
    <property type="protein sequence ID" value="MBZ1350754.1"/>
    <property type="molecule type" value="Genomic_DNA"/>
</dbReference>
<reference evidence="13" key="1">
    <citation type="submission" date="2021-07" db="EMBL/GenBank/DDBJ databases">
        <title>New genus and species of the family Alcaligenaceae.</title>
        <authorList>
            <person name="Hahn M.W."/>
        </authorList>
    </citation>
    <scope>NUCLEOTIDE SEQUENCE</scope>
    <source>
        <strain evidence="13">LF4-65</strain>
    </source>
</reference>
<evidence type="ECO:0000256" key="4">
    <source>
        <dbReference type="ARBA" id="ARBA00022475"/>
    </source>
</evidence>
<evidence type="ECO:0000256" key="1">
    <source>
        <dbReference type="ARBA" id="ARBA00004383"/>
    </source>
</evidence>
<accession>A0A953N9L6</accession>
<evidence type="ECO:0000256" key="7">
    <source>
        <dbReference type="ARBA" id="ARBA00022927"/>
    </source>
</evidence>
<comment type="similarity">
    <text evidence="2">Belongs to the TonB family.</text>
</comment>
<dbReference type="GO" id="GO:0055085">
    <property type="term" value="P:transmembrane transport"/>
    <property type="evidence" value="ECO:0007669"/>
    <property type="project" value="InterPro"/>
</dbReference>
<dbReference type="GO" id="GO:0098797">
    <property type="term" value="C:plasma membrane protein complex"/>
    <property type="evidence" value="ECO:0007669"/>
    <property type="project" value="TreeGrafter"/>
</dbReference>
<keyword evidence="7" id="KW-0653">Protein transport</keyword>
<protein>
    <submittedName>
        <fullName evidence="13">Energy transducer TonB</fullName>
    </submittedName>
</protein>
<dbReference type="RefSeq" id="WP_259661164.1">
    <property type="nucleotide sequence ID" value="NZ_JAHXRI010000007.1"/>
</dbReference>
<comment type="subcellular location">
    <subcellularLocation>
        <location evidence="1">Cell inner membrane</location>
        <topology evidence="1">Single-pass membrane protein</topology>
        <orientation evidence="1">Periplasmic side</orientation>
    </subcellularLocation>
</comment>
<keyword evidence="4" id="KW-1003">Cell membrane</keyword>
<dbReference type="InterPro" id="IPR037682">
    <property type="entry name" value="TonB_C"/>
</dbReference>
<keyword evidence="9 11" id="KW-0472">Membrane</keyword>
<dbReference type="PANTHER" id="PTHR33446:SF2">
    <property type="entry name" value="PROTEIN TONB"/>
    <property type="match status" value="1"/>
</dbReference>
<dbReference type="GO" id="GO:0015031">
    <property type="term" value="P:protein transport"/>
    <property type="evidence" value="ECO:0007669"/>
    <property type="project" value="UniProtKB-KW"/>
</dbReference>
<evidence type="ECO:0000256" key="6">
    <source>
        <dbReference type="ARBA" id="ARBA00022692"/>
    </source>
</evidence>